<gene>
    <name evidence="2" type="ORF">A2832_00895</name>
</gene>
<proteinExistence type="predicted"/>
<evidence type="ECO:0000313" key="2">
    <source>
        <dbReference type="EMBL" id="OHA90860.1"/>
    </source>
</evidence>
<evidence type="ECO:0000256" key="1">
    <source>
        <dbReference type="SAM" id="Phobius"/>
    </source>
</evidence>
<sequence length="147" mass="16647">MKNALIIIGIIIILFGGSIWWSKSMQKNDPDIISRSGLHWHPYLEIYVKGEKQVIPPNIGIGGEYTSHPMGMAPIHTHDDANQGIIHMEFESIVRKEDTKLSKFFDSWNKDINSFGSNVSMIVNGEPNAQLGDYEMKDGAKIELRYE</sequence>
<evidence type="ECO:0008006" key="4">
    <source>
        <dbReference type="Google" id="ProtNLM"/>
    </source>
</evidence>
<reference evidence="2 3" key="1">
    <citation type="journal article" date="2016" name="Nat. Commun.">
        <title>Thousands of microbial genomes shed light on interconnected biogeochemical processes in an aquifer system.</title>
        <authorList>
            <person name="Anantharaman K."/>
            <person name="Brown C.T."/>
            <person name="Hug L.A."/>
            <person name="Sharon I."/>
            <person name="Castelle C.J."/>
            <person name="Probst A.J."/>
            <person name="Thomas B.C."/>
            <person name="Singh A."/>
            <person name="Wilkins M.J."/>
            <person name="Karaoz U."/>
            <person name="Brodie E.L."/>
            <person name="Williams K.H."/>
            <person name="Hubbard S.S."/>
            <person name="Banfield J.F."/>
        </authorList>
    </citation>
    <scope>NUCLEOTIDE SEQUENCE [LARGE SCALE GENOMIC DNA]</scope>
</reference>
<protein>
    <recommendedName>
        <fullName evidence="4">DUF4430 domain-containing protein</fullName>
    </recommendedName>
</protein>
<evidence type="ECO:0000313" key="3">
    <source>
        <dbReference type="Proteomes" id="UP000178538"/>
    </source>
</evidence>
<keyword evidence="1" id="KW-0812">Transmembrane</keyword>
<dbReference type="AlphaFoldDB" id="A0A1G2T0Q4"/>
<organism evidence="2 3">
    <name type="scientific">Candidatus Zambryskibacteria bacterium RIFCSPHIGHO2_01_FULL_44_22b</name>
    <dbReference type="NCBI Taxonomy" id="1802737"/>
    <lineage>
        <taxon>Bacteria</taxon>
        <taxon>Candidatus Zambryskiibacteriota</taxon>
    </lineage>
</organism>
<dbReference type="EMBL" id="MHVG01000015">
    <property type="protein sequence ID" value="OHA90860.1"/>
    <property type="molecule type" value="Genomic_DNA"/>
</dbReference>
<dbReference type="Proteomes" id="UP000178538">
    <property type="component" value="Unassembled WGS sequence"/>
</dbReference>
<dbReference type="STRING" id="1802737.A2832_00895"/>
<comment type="caution">
    <text evidence="2">The sequence shown here is derived from an EMBL/GenBank/DDBJ whole genome shotgun (WGS) entry which is preliminary data.</text>
</comment>
<keyword evidence="1" id="KW-0472">Membrane</keyword>
<accession>A0A1G2T0Q4</accession>
<keyword evidence="1" id="KW-1133">Transmembrane helix</keyword>
<feature type="transmembrane region" description="Helical" evidence="1">
    <location>
        <begin position="6"/>
        <end position="22"/>
    </location>
</feature>
<name>A0A1G2T0Q4_9BACT</name>